<proteinExistence type="predicted"/>
<sequence>MRISVRRSTLFAIAEEQLAIDLDIDYASTNPIRLYVDVDVAEYCQCLMLQVWGVPVHDDKKLFELLILSTALAELSWPAILNKRHMFREVFMDFDPIAVSKLNEKRTVTPGSAASALLLELKLQTIIENTCHA</sequence>
<organism evidence="1 2">
    <name type="scientific">Camellia lanceoleosa</name>
    <dbReference type="NCBI Taxonomy" id="1840588"/>
    <lineage>
        <taxon>Eukaryota</taxon>
        <taxon>Viridiplantae</taxon>
        <taxon>Streptophyta</taxon>
        <taxon>Embryophyta</taxon>
        <taxon>Tracheophyta</taxon>
        <taxon>Spermatophyta</taxon>
        <taxon>Magnoliopsida</taxon>
        <taxon>eudicotyledons</taxon>
        <taxon>Gunneridae</taxon>
        <taxon>Pentapetalae</taxon>
        <taxon>asterids</taxon>
        <taxon>Ericales</taxon>
        <taxon>Theaceae</taxon>
        <taxon>Camellia</taxon>
    </lineage>
</organism>
<evidence type="ECO:0000313" key="2">
    <source>
        <dbReference type="Proteomes" id="UP001060215"/>
    </source>
</evidence>
<accession>A0ACC0I3R1</accession>
<comment type="caution">
    <text evidence="1">The sequence shown here is derived from an EMBL/GenBank/DDBJ whole genome shotgun (WGS) entry which is preliminary data.</text>
</comment>
<dbReference type="Proteomes" id="UP001060215">
    <property type="component" value="Chromosome 2"/>
</dbReference>
<gene>
    <name evidence="1" type="ORF">LOK49_LG04G00537</name>
</gene>
<name>A0ACC0I3R1_9ERIC</name>
<reference evidence="1 2" key="1">
    <citation type="journal article" date="2022" name="Plant J.">
        <title>Chromosome-level genome of Camellia lanceoleosa provides a valuable resource for understanding genome evolution and self-incompatibility.</title>
        <authorList>
            <person name="Gong W."/>
            <person name="Xiao S."/>
            <person name="Wang L."/>
            <person name="Liao Z."/>
            <person name="Chang Y."/>
            <person name="Mo W."/>
            <person name="Hu G."/>
            <person name="Li W."/>
            <person name="Zhao G."/>
            <person name="Zhu H."/>
            <person name="Hu X."/>
            <person name="Ji K."/>
            <person name="Xiang X."/>
            <person name="Song Q."/>
            <person name="Yuan D."/>
            <person name="Jin S."/>
            <person name="Zhang L."/>
        </authorList>
    </citation>
    <scope>NUCLEOTIDE SEQUENCE [LARGE SCALE GENOMIC DNA]</scope>
    <source>
        <strain evidence="1">SQ_2022a</strain>
    </source>
</reference>
<evidence type="ECO:0000313" key="1">
    <source>
        <dbReference type="EMBL" id="KAI8019942.1"/>
    </source>
</evidence>
<keyword evidence="2" id="KW-1185">Reference proteome</keyword>
<dbReference type="EMBL" id="CM045759">
    <property type="protein sequence ID" value="KAI8019942.1"/>
    <property type="molecule type" value="Genomic_DNA"/>
</dbReference>
<protein>
    <submittedName>
        <fullName evidence="1">DNA-3-methyladenine glycosylase 1</fullName>
    </submittedName>
</protein>